<dbReference type="Proteomes" id="UP001057455">
    <property type="component" value="Unassembled WGS sequence"/>
</dbReference>
<keyword evidence="14" id="KW-1185">Reference proteome</keyword>
<comment type="caution">
    <text evidence="13">The sequence shown here is derived from an EMBL/GenBank/DDBJ whole genome shotgun (WGS) entry which is preliminary data.</text>
</comment>
<keyword evidence="6 10" id="KW-0378">Hydrolase</keyword>
<sequence length="474" mass="54018">MEAYEMEILDEEGPPPREAPVVRPKPMEVPKKGAMTILGTNNYAEPKTKVVINRRSPFISFEKLGVLPAPKNTSEKKVVKGRDPMLEHNPLLGRLAFMLMINFALVLIFLTELVFNKITFNGRCTSSVLYPAIQPGHDYVKPYIVEFGYGACEYNLRTDAANRVFFGTAASDDGWPKSLLQSGITAASSASVDAPNERVYTLLGGINTNMIRNYDEYFRLFWSMFLHSSWKHLIFNVFCQVQALWIIEPMQGGCVFGMLWGFFTIKSVSSCDKCTIVERSLLSPLFSWLLPQSWKAKLRLIIIFKKDRGDRYREKAIAQKLAAQNGVTPRHIAIIKKKFDRQGGPPCRMRLRECILRLISLIVMLILFTIFGLFLLKPELYAKFKPPGEYKFAGWQTCECCFITNIERVFNGNRDIPEQYRNRKLFWCFSKIDDAKHFCGEDYAKTAPMNNLLESSQDAARGILSTVTDVINSV</sequence>
<keyword evidence="5 10" id="KW-0812">Transmembrane</keyword>
<dbReference type="Pfam" id="PF01694">
    <property type="entry name" value="Rhomboid"/>
    <property type="match status" value="1"/>
</dbReference>
<evidence type="ECO:0000256" key="10">
    <source>
        <dbReference type="RuleBase" id="RU362115"/>
    </source>
</evidence>
<dbReference type="OrthoDB" id="418595at2759"/>
<feature type="domain" description="Peptidase S54 rhomboid" evidence="12">
    <location>
        <begin position="215"/>
        <end position="260"/>
    </location>
</feature>
<evidence type="ECO:0000256" key="9">
    <source>
        <dbReference type="ARBA" id="ARBA00023136"/>
    </source>
</evidence>
<comment type="subcellular location">
    <subcellularLocation>
        <location evidence="2 10">Membrane</location>
        <topology evidence="2 10">Multi-pass membrane protein</topology>
    </subcellularLocation>
</comment>
<feature type="region of interest" description="Disordered" evidence="11">
    <location>
        <begin position="1"/>
        <end position="24"/>
    </location>
</feature>
<keyword evidence="9 10" id="KW-0472">Membrane</keyword>
<dbReference type="GO" id="GO:0004252">
    <property type="term" value="F:serine-type endopeptidase activity"/>
    <property type="evidence" value="ECO:0007669"/>
    <property type="project" value="InterPro"/>
</dbReference>
<dbReference type="EMBL" id="BLIY01000017">
    <property type="protein sequence ID" value="GFE54897.1"/>
    <property type="molecule type" value="Genomic_DNA"/>
</dbReference>
<evidence type="ECO:0000256" key="4">
    <source>
        <dbReference type="ARBA" id="ARBA00022670"/>
    </source>
</evidence>
<reference evidence="13" key="1">
    <citation type="submission" date="2019-12" db="EMBL/GenBank/DDBJ databases">
        <title>Genome sequence of Babesia ovis.</title>
        <authorList>
            <person name="Yamagishi J."/>
            <person name="Sevinc F."/>
            <person name="Xuan X."/>
        </authorList>
    </citation>
    <scope>NUCLEOTIDE SEQUENCE</scope>
    <source>
        <strain evidence="13">Selcuk</strain>
    </source>
</reference>
<proteinExistence type="inferred from homology"/>
<evidence type="ECO:0000313" key="13">
    <source>
        <dbReference type="EMBL" id="GFE54897.1"/>
    </source>
</evidence>
<dbReference type="Gene3D" id="1.20.1540.10">
    <property type="entry name" value="Rhomboid-like"/>
    <property type="match status" value="1"/>
</dbReference>
<feature type="transmembrane region" description="Helical" evidence="10">
    <location>
        <begin position="95"/>
        <end position="115"/>
    </location>
</feature>
<name>A0A9W5WW14_BABOV</name>
<dbReference type="InterPro" id="IPR022764">
    <property type="entry name" value="Peptidase_S54_rhomboid_dom"/>
</dbReference>
<dbReference type="EC" id="3.4.21.105" evidence="10"/>
<evidence type="ECO:0000256" key="3">
    <source>
        <dbReference type="ARBA" id="ARBA00009045"/>
    </source>
</evidence>
<dbReference type="SUPFAM" id="SSF144091">
    <property type="entry name" value="Rhomboid-like"/>
    <property type="match status" value="1"/>
</dbReference>
<evidence type="ECO:0000256" key="5">
    <source>
        <dbReference type="ARBA" id="ARBA00022692"/>
    </source>
</evidence>
<comment type="caution">
    <text evidence="10">Lacks conserved residue(s) required for the propagation of feature annotation.</text>
</comment>
<gene>
    <name evidence="13" type="ORF">BaOVIS_023010</name>
</gene>
<keyword evidence="8 10" id="KW-1133">Transmembrane helix</keyword>
<comment type="function">
    <text evidence="10">Serine protease involved in intramembrane proteolysis.</text>
</comment>
<evidence type="ECO:0000256" key="8">
    <source>
        <dbReference type="ARBA" id="ARBA00022989"/>
    </source>
</evidence>
<dbReference type="InterPro" id="IPR002610">
    <property type="entry name" value="Peptidase_S54_rhomboid-like"/>
</dbReference>
<evidence type="ECO:0000256" key="7">
    <source>
        <dbReference type="ARBA" id="ARBA00022825"/>
    </source>
</evidence>
<accession>A0A9W5WW14</accession>
<feature type="compositionally biased region" description="Acidic residues" evidence="11">
    <location>
        <begin position="1"/>
        <end position="13"/>
    </location>
</feature>
<dbReference type="GO" id="GO:0006508">
    <property type="term" value="P:proteolysis"/>
    <property type="evidence" value="ECO:0007669"/>
    <property type="project" value="UniProtKB-KW"/>
</dbReference>
<comment type="catalytic activity">
    <reaction evidence="1 10">
        <text>Cleaves type-1 transmembrane domains using a catalytic dyad composed of serine and histidine that are contributed by different transmembrane domains.</text>
        <dbReference type="EC" id="3.4.21.105"/>
    </reaction>
</comment>
<evidence type="ECO:0000256" key="6">
    <source>
        <dbReference type="ARBA" id="ARBA00022801"/>
    </source>
</evidence>
<keyword evidence="7 10" id="KW-0720">Serine protease</keyword>
<protein>
    <recommendedName>
        <fullName evidence="10">Rhomboid-like protease</fullName>
        <ecNumber evidence="10">3.4.21.105</ecNumber>
    </recommendedName>
</protein>
<evidence type="ECO:0000256" key="11">
    <source>
        <dbReference type="SAM" id="MobiDB-lite"/>
    </source>
</evidence>
<dbReference type="PANTHER" id="PTHR22936">
    <property type="entry name" value="RHOMBOID-RELATED"/>
    <property type="match status" value="1"/>
</dbReference>
<evidence type="ECO:0000256" key="1">
    <source>
        <dbReference type="ARBA" id="ARBA00000156"/>
    </source>
</evidence>
<dbReference type="AlphaFoldDB" id="A0A9W5WW14"/>
<evidence type="ECO:0000256" key="2">
    <source>
        <dbReference type="ARBA" id="ARBA00004141"/>
    </source>
</evidence>
<evidence type="ECO:0000259" key="12">
    <source>
        <dbReference type="Pfam" id="PF01694"/>
    </source>
</evidence>
<feature type="transmembrane region" description="Helical" evidence="10">
    <location>
        <begin position="355"/>
        <end position="376"/>
    </location>
</feature>
<dbReference type="PANTHER" id="PTHR22936:SF69">
    <property type="entry name" value="RHOMBOID-LIKE PROTEIN"/>
    <property type="match status" value="1"/>
</dbReference>
<evidence type="ECO:0000313" key="14">
    <source>
        <dbReference type="Proteomes" id="UP001057455"/>
    </source>
</evidence>
<keyword evidence="4 10" id="KW-0645">Protease</keyword>
<dbReference type="InterPro" id="IPR035952">
    <property type="entry name" value="Rhomboid-like_sf"/>
</dbReference>
<comment type="similarity">
    <text evidence="3 10">Belongs to the peptidase S54 family.</text>
</comment>
<organism evidence="13 14">
    <name type="scientific">Babesia ovis</name>
    <dbReference type="NCBI Taxonomy" id="5869"/>
    <lineage>
        <taxon>Eukaryota</taxon>
        <taxon>Sar</taxon>
        <taxon>Alveolata</taxon>
        <taxon>Apicomplexa</taxon>
        <taxon>Aconoidasida</taxon>
        <taxon>Piroplasmida</taxon>
        <taxon>Babesiidae</taxon>
        <taxon>Babesia</taxon>
    </lineage>
</organism>
<dbReference type="GO" id="GO:0016020">
    <property type="term" value="C:membrane"/>
    <property type="evidence" value="ECO:0007669"/>
    <property type="project" value="UniProtKB-SubCell"/>
</dbReference>